<comment type="caution">
    <text evidence="1">The sequence shown here is derived from an EMBL/GenBank/DDBJ whole genome shotgun (WGS) entry which is preliminary data.</text>
</comment>
<keyword evidence="2" id="KW-1185">Reference proteome</keyword>
<sequence length="197" mass="21975">MVNLLSLRNTLVDLWHPLGGATISDIGDKRILFRFYYEIDLKSVCEEGMARQFSNFIGTFLEHDASLIARGVSSLCHFQYEKLTLFCFLYGKLGHGEGCCLIWVTLGKQVVEFGWDVSLRAAPRRGSTVASRWLREENLGRNFGGEFKERGSIANVEGNITNVANAAQHVTNGRDSCSNGWMDLGSDMGYNPLEVVN</sequence>
<organism evidence="1 2">
    <name type="scientific">Gossypium harknessii</name>
    <dbReference type="NCBI Taxonomy" id="34285"/>
    <lineage>
        <taxon>Eukaryota</taxon>
        <taxon>Viridiplantae</taxon>
        <taxon>Streptophyta</taxon>
        <taxon>Embryophyta</taxon>
        <taxon>Tracheophyta</taxon>
        <taxon>Spermatophyta</taxon>
        <taxon>Magnoliopsida</taxon>
        <taxon>eudicotyledons</taxon>
        <taxon>Gunneridae</taxon>
        <taxon>Pentapetalae</taxon>
        <taxon>rosids</taxon>
        <taxon>malvids</taxon>
        <taxon>Malvales</taxon>
        <taxon>Malvaceae</taxon>
        <taxon>Malvoideae</taxon>
        <taxon>Gossypium</taxon>
    </lineage>
</organism>
<dbReference type="Proteomes" id="UP000593560">
    <property type="component" value="Unassembled WGS sequence"/>
</dbReference>
<evidence type="ECO:0008006" key="3">
    <source>
        <dbReference type="Google" id="ProtNLM"/>
    </source>
</evidence>
<dbReference type="OrthoDB" id="1750606at2759"/>
<dbReference type="EMBL" id="JABFAD010000012">
    <property type="protein sequence ID" value="MBA0814801.1"/>
    <property type="molecule type" value="Genomic_DNA"/>
</dbReference>
<name>A0A7J9HY54_9ROSI</name>
<reference evidence="1 2" key="1">
    <citation type="journal article" date="2019" name="Genome Biol. Evol.">
        <title>Insights into the evolution of the New World diploid cottons (Gossypium, subgenus Houzingenia) based on genome sequencing.</title>
        <authorList>
            <person name="Grover C.E."/>
            <person name="Arick M.A. 2nd"/>
            <person name="Thrash A."/>
            <person name="Conover J.L."/>
            <person name="Sanders W.S."/>
            <person name="Peterson D.G."/>
            <person name="Frelichowski J.E."/>
            <person name="Scheffler J.A."/>
            <person name="Scheffler B.E."/>
            <person name="Wendel J.F."/>
        </authorList>
    </citation>
    <scope>NUCLEOTIDE SEQUENCE [LARGE SCALE GENOMIC DNA]</scope>
    <source>
        <strain evidence="1">0</strain>
        <tissue evidence="1">Leaf</tissue>
    </source>
</reference>
<evidence type="ECO:0000313" key="2">
    <source>
        <dbReference type="Proteomes" id="UP000593560"/>
    </source>
</evidence>
<feature type="non-terminal residue" evidence="1">
    <location>
        <position position="1"/>
    </location>
</feature>
<dbReference type="AlphaFoldDB" id="A0A7J9HY54"/>
<protein>
    <recommendedName>
        <fullName evidence="3">DUF4283 domain-containing protein</fullName>
    </recommendedName>
</protein>
<accession>A0A7J9HY54</accession>
<evidence type="ECO:0000313" key="1">
    <source>
        <dbReference type="EMBL" id="MBA0814801.1"/>
    </source>
</evidence>
<proteinExistence type="predicted"/>
<gene>
    <name evidence="1" type="ORF">Gohar_020606</name>
</gene>